<dbReference type="GO" id="GO:0005681">
    <property type="term" value="C:spliceosomal complex"/>
    <property type="evidence" value="ECO:0007669"/>
    <property type="project" value="UniProtKB-KW"/>
</dbReference>
<dbReference type="GO" id="GO:0005737">
    <property type="term" value="C:cytoplasm"/>
    <property type="evidence" value="ECO:0007669"/>
    <property type="project" value="UniProtKB-SubCell"/>
</dbReference>
<dbReference type="Ensembl" id="ENSPMGT00000027368.1">
    <property type="protein sequence ID" value="ENSPMGP00000025696.1"/>
    <property type="gene ID" value="ENSPMGG00000020742.1"/>
</dbReference>
<keyword evidence="8" id="KW-0539">Nucleus</keyword>
<feature type="region of interest" description="Disordered" evidence="11">
    <location>
        <begin position="1"/>
        <end position="26"/>
    </location>
</feature>
<keyword evidence="4" id="KW-0963">Cytoplasm</keyword>
<evidence type="ECO:0000256" key="3">
    <source>
        <dbReference type="ARBA" id="ARBA00010362"/>
    </source>
</evidence>
<feature type="region of interest" description="Disordered" evidence="11">
    <location>
        <begin position="167"/>
        <end position="225"/>
    </location>
</feature>
<dbReference type="InterPro" id="IPR029338">
    <property type="entry name" value="TSSC4"/>
</dbReference>
<feature type="region of interest" description="Disordered" evidence="11">
    <location>
        <begin position="85"/>
        <end position="118"/>
    </location>
</feature>
<evidence type="ECO:0000256" key="5">
    <source>
        <dbReference type="ARBA" id="ARBA00022664"/>
    </source>
</evidence>
<feature type="compositionally biased region" description="Polar residues" evidence="11">
    <location>
        <begin position="10"/>
        <end position="19"/>
    </location>
</feature>
<evidence type="ECO:0000256" key="10">
    <source>
        <dbReference type="ARBA" id="ARBA00045970"/>
    </source>
</evidence>
<protein>
    <recommendedName>
        <fullName evidence="9">U5 small nuclear ribonucleoprotein TSSC4</fullName>
    </recommendedName>
</protein>
<evidence type="ECO:0000313" key="12">
    <source>
        <dbReference type="Ensembl" id="ENSPMGP00000025696.1"/>
    </source>
</evidence>
<proteinExistence type="inferred from homology"/>
<keyword evidence="13" id="KW-1185">Reference proteome</keyword>
<comment type="subcellular location">
    <subcellularLocation>
        <location evidence="2">Cytoplasm</location>
    </subcellularLocation>
    <subcellularLocation>
        <location evidence="1">Nucleus</location>
    </subcellularLocation>
</comment>
<sequence>MMCSLRLPSTMDTLSSSESESQHMPLRRTENLNVQDGAPKANPFSLKGGSSGFSSRSHSIFDCLDSMAKMTSSTLGQDKVIDGVFARPVAPPPSRKTSHPPPTSPTPAKKRGVPDYMVNPDRWTRYSLEDTAETSDQGNSRVAHQYLASLLQKKDEPVNRDSCNLHEKIIFSKPSRVGKEPPTNKSEKQSKEKGMRLTHLNEEEEEEEDKKDLQITQKKDESDIKKKLNVEGDGDDVTQEAIQANAGFGAFKKTHHKMYRKSAEESSHN</sequence>
<dbReference type="PANTHER" id="PTHR13445:SF3">
    <property type="entry name" value="U5 SMALL NUCLEAR RIBONUCLEOPROTEIN TSSC4"/>
    <property type="match status" value="1"/>
</dbReference>
<evidence type="ECO:0000256" key="7">
    <source>
        <dbReference type="ARBA" id="ARBA00023187"/>
    </source>
</evidence>
<evidence type="ECO:0000256" key="8">
    <source>
        <dbReference type="ARBA" id="ARBA00023242"/>
    </source>
</evidence>
<dbReference type="PANTHER" id="PTHR13445">
    <property type="entry name" value="TUMOR SUPPRESSING SUBTRANSFERABLE CANDIDATE 4 TSSC4"/>
    <property type="match status" value="1"/>
</dbReference>
<evidence type="ECO:0000256" key="9">
    <source>
        <dbReference type="ARBA" id="ARBA00035304"/>
    </source>
</evidence>
<comment type="function">
    <text evidence="10">Protein associated with the U5 snRNP, during its maturation and its post-splicing recycling and which is required for spliceosomal tri-snRNP complex assembly in the nucleus. Has a molecular sequestering activity and transiently hinders SNRNP200 binding sites for constitutive splicing factors that intervene later during the assembly of the spliceosome and splicing. Together with its molecular sequestering activity, may also function as a molecular adapter and placeholder, coordinating the assembly of the U5 snRNP and its association with the U4/U6 di-snRNP.</text>
</comment>
<keyword evidence="7" id="KW-0508">mRNA splicing</keyword>
<feature type="compositionally biased region" description="Basic and acidic residues" evidence="11">
    <location>
        <begin position="210"/>
        <end position="225"/>
    </location>
</feature>
<dbReference type="GO" id="GO:0008380">
    <property type="term" value="P:RNA splicing"/>
    <property type="evidence" value="ECO:0007669"/>
    <property type="project" value="UniProtKB-KW"/>
</dbReference>
<accession>A0A3B4BAY8</accession>
<organism evidence="12 13">
    <name type="scientific">Periophthalmus magnuspinnatus</name>
    <dbReference type="NCBI Taxonomy" id="409849"/>
    <lineage>
        <taxon>Eukaryota</taxon>
        <taxon>Metazoa</taxon>
        <taxon>Chordata</taxon>
        <taxon>Craniata</taxon>
        <taxon>Vertebrata</taxon>
        <taxon>Euteleostomi</taxon>
        <taxon>Actinopterygii</taxon>
        <taxon>Neopterygii</taxon>
        <taxon>Teleostei</taxon>
        <taxon>Neoteleostei</taxon>
        <taxon>Acanthomorphata</taxon>
        <taxon>Gobiaria</taxon>
        <taxon>Gobiiformes</taxon>
        <taxon>Gobioidei</taxon>
        <taxon>Gobiidae</taxon>
        <taxon>Oxudercinae</taxon>
        <taxon>Periophthalmus</taxon>
    </lineage>
</organism>
<dbReference type="Pfam" id="PF15264">
    <property type="entry name" value="TSSC4"/>
    <property type="match status" value="1"/>
</dbReference>
<keyword evidence="5" id="KW-0507">mRNA processing</keyword>
<reference evidence="12" key="1">
    <citation type="submission" date="2025-08" db="UniProtKB">
        <authorList>
            <consortium name="Ensembl"/>
        </authorList>
    </citation>
    <scope>IDENTIFICATION</scope>
</reference>
<evidence type="ECO:0000256" key="2">
    <source>
        <dbReference type="ARBA" id="ARBA00004496"/>
    </source>
</evidence>
<evidence type="ECO:0000256" key="4">
    <source>
        <dbReference type="ARBA" id="ARBA00022490"/>
    </source>
</evidence>
<dbReference type="GO" id="GO:0006397">
    <property type="term" value="P:mRNA processing"/>
    <property type="evidence" value="ECO:0007669"/>
    <property type="project" value="UniProtKB-KW"/>
</dbReference>
<dbReference type="AlphaFoldDB" id="A0A3B4BAY8"/>
<keyword evidence="6" id="KW-0747">Spliceosome</keyword>
<dbReference type="STRING" id="409849.ENSPMGP00000025696"/>
<feature type="compositionally biased region" description="Basic and acidic residues" evidence="11">
    <location>
        <begin position="185"/>
        <end position="201"/>
    </location>
</feature>
<reference evidence="12" key="2">
    <citation type="submission" date="2025-09" db="UniProtKB">
        <authorList>
            <consortium name="Ensembl"/>
        </authorList>
    </citation>
    <scope>IDENTIFICATION</scope>
</reference>
<evidence type="ECO:0000313" key="13">
    <source>
        <dbReference type="Proteomes" id="UP000261520"/>
    </source>
</evidence>
<feature type="compositionally biased region" description="Pro residues" evidence="11">
    <location>
        <begin position="89"/>
        <end position="105"/>
    </location>
</feature>
<comment type="similarity">
    <text evidence="3">Belongs to the TSSC4 family.</text>
</comment>
<name>A0A3B4BAY8_9GOBI</name>
<evidence type="ECO:0000256" key="11">
    <source>
        <dbReference type="SAM" id="MobiDB-lite"/>
    </source>
</evidence>
<evidence type="ECO:0000256" key="1">
    <source>
        <dbReference type="ARBA" id="ARBA00004123"/>
    </source>
</evidence>
<evidence type="ECO:0000256" key="6">
    <source>
        <dbReference type="ARBA" id="ARBA00022728"/>
    </source>
</evidence>
<dbReference type="Proteomes" id="UP000261520">
    <property type="component" value="Unplaced"/>
</dbReference>